<dbReference type="CDD" id="cd17906">
    <property type="entry name" value="CheX"/>
    <property type="match status" value="1"/>
</dbReference>
<dbReference type="GO" id="GO:0006935">
    <property type="term" value="P:chemotaxis"/>
    <property type="evidence" value="ECO:0007669"/>
    <property type="project" value="UniProtKB-KW"/>
</dbReference>
<evidence type="ECO:0000259" key="2">
    <source>
        <dbReference type="Pfam" id="PF13690"/>
    </source>
</evidence>
<comment type="caution">
    <text evidence="3">The sequence shown here is derived from an EMBL/GenBank/DDBJ whole genome shotgun (WGS) entry which is preliminary data.</text>
</comment>
<dbReference type="PANTHER" id="PTHR39452">
    <property type="entry name" value="CHEY-P PHOSPHATASE CHEX"/>
    <property type="match status" value="1"/>
</dbReference>
<dbReference type="InterPro" id="IPR028976">
    <property type="entry name" value="CheC-like_sf"/>
</dbReference>
<dbReference type="Proteomes" id="UP000777265">
    <property type="component" value="Unassembled WGS sequence"/>
</dbReference>
<accession>A0A351U1L0</accession>
<proteinExistence type="predicted"/>
<name>A0A351U1L0_9BACT</name>
<evidence type="ECO:0000313" key="4">
    <source>
        <dbReference type="Proteomes" id="UP000777265"/>
    </source>
</evidence>
<reference evidence="3" key="1">
    <citation type="journal article" date="2020" name="Biotechnol. Biofuels">
        <title>New insights from the biogas microbiome by comprehensive genome-resolved metagenomics of nearly 1600 species originating from multiple anaerobic digesters.</title>
        <authorList>
            <person name="Campanaro S."/>
            <person name="Treu L."/>
            <person name="Rodriguez-R L.M."/>
            <person name="Kovalovszki A."/>
            <person name="Ziels R.M."/>
            <person name="Maus I."/>
            <person name="Zhu X."/>
            <person name="Kougias P.G."/>
            <person name="Basile A."/>
            <person name="Luo G."/>
            <person name="Schluter A."/>
            <person name="Konstantinidis K.T."/>
            <person name="Angelidaki I."/>
        </authorList>
    </citation>
    <scope>NUCLEOTIDE SEQUENCE</scope>
    <source>
        <strain evidence="3">AS06rmzACSIP_7</strain>
    </source>
</reference>
<dbReference type="InterPro" id="IPR028051">
    <property type="entry name" value="CheX-like_dom"/>
</dbReference>
<dbReference type="Gene3D" id="3.40.1550.10">
    <property type="entry name" value="CheC-like"/>
    <property type="match status" value="1"/>
</dbReference>
<keyword evidence="1" id="KW-0145">Chemotaxis</keyword>
<feature type="domain" description="Chemotaxis phosphatase CheX-like" evidence="2">
    <location>
        <begin position="42"/>
        <end position="139"/>
    </location>
</feature>
<dbReference type="EMBL" id="JAAYEE010000197">
    <property type="protein sequence ID" value="NLW35982.1"/>
    <property type="molecule type" value="Genomic_DNA"/>
</dbReference>
<dbReference type="SUPFAM" id="SSF103039">
    <property type="entry name" value="CheC-like"/>
    <property type="match status" value="1"/>
</dbReference>
<sequence length="157" mass="17120">MDVKYINPFIVAAQTVFKSMLAIDVKMRKPVIKNKGVASGDVTGIMGLVGDRKGTLCISFHERGALFVFKTLVGDECDKLGPEVVDAIGELTNIISGQARKEFERAGVNLSAAIPMVVVGKDIEMNFITTLPIISLPFSFSVNNGDHETMYLDFSFE</sequence>
<dbReference type="InterPro" id="IPR038756">
    <property type="entry name" value="CheX-like"/>
</dbReference>
<reference evidence="3" key="2">
    <citation type="submission" date="2020-01" db="EMBL/GenBank/DDBJ databases">
        <authorList>
            <person name="Campanaro S."/>
        </authorList>
    </citation>
    <scope>NUCLEOTIDE SEQUENCE</scope>
    <source>
        <strain evidence="3">AS06rmzACSIP_7</strain>
    </source>
</reference>
<evidence type="ECO:0000256" key="1">
    <source>
        <dbReference type="ARBA" id="ARBA00022500"/>
    </source>
</evidence>
<dbReference type="AlphaFoldDB" id="A0A351U1L0"/>
<organism evidence="3 4">
    <name type="scientific">Syntrophorhabdus aromaticivorans</name>
    <dbReference type="NCBI Taxonomy" id="328301"/>
    <lineage>
        <taxon>Bacteria</taxon>
        <taxon>Pseudomonadati</taxon>
        <taxon>Thermodesulfobacteriota</taxon>
        <taxon>Syntrophorhabdia</taxon>
        <taxon>Syntrophorhabdales</taxon>
        <taxon>Syntrophorhabdaceae</taxon>
        <taxon>Syntrophorhabdus</taxon>
    </lineage>
</organism>
<dbReference type="Pfam" id="PF13690">
    <property type="entry name" value="CheX"/>
    <property type="match status" value="1"/>
</dbReference>
<dbReference type="STRING" id="909663.GCA_000512235_02340"/>
<protein>
    <submittedName>
        <fullName evidence="3">Chemotaxis protein CheX</fullName>
    </submittedName>
</protein>
<evidence type="ECO:0000313" key="3">
    <source>
        <dbReference type="EMBL" id="NLW35982.1"/>
    </source>
</evidence>
<dbReference type="PANTHER" id="PTHR39452:SF1">
    <property type="entry name" value="CHEY-P PHOSPHATASE CHEX"/>
    <property type="match status" value="1"/>
</dbReference>
<gene>
    <name evidence="3" type="ORF">GXY80_10960</name>
</gene>